<dbReference type="GO" id="GO:0004519">
    <property type="term" value="F:endonuclease activity"/>
    <property type="evidence" value="ECO:0007669"/>
    <property type="project" value="UniProtKB-KW"/>
</dbReference>
<dbReference type="CDD" id="cd00085">
    <property type="entry name" value="HNHc"/>
    <property type="match status" value="1"/>
</dbReference>
<keyword evidence="2" id="KW-0540">Nuclease</keyword>
<evidence type="ECO:0000313" key="3">
    <source>
        <dbReference type="Proteomes" id="UP001284601"/>
    </source>
</evidence>
<keyword evidence="2" id="KW-0255">Endonuclease</keyword>
<feature type="domain" description="HNH nuclease" evidence="1">
    <location>
        <begin position="1"/>
        <end position="71"/>
    </location>
</feature>
<dbReference type="Gene3D" id="1.10.30.50">
    <property type="match status" value="1"/>
</dbReference>
<dbReference type="SMART" id="SM00507">
    <property type="entry name" value="HNHc"/>
    <property type="match status" value="1"/>
</dbReference>
<reference evidence="3" key="1">
    <citation type="submission" date="2023-07" db="EMBL/GenBank/DDBJ databases">
        <title>Conexibacter stalactiti sp. nov., isolated from stalactites in a lava cave and emended description of the genus Conexibacter.</title>
        <authorList>
            <person name="Lee S.D."/>
        </authorList>
    </citation>
    <scope>NUCLEOTIDE SEQUENCE [LARGE SCALE GENOMIC DNA]</scope>
    <source>
        <strain evidence="3">KCTC 39840</strain>
    </source>
</reference>
<dbReference type="Proteomes" id="UP001284601">
    <property type="component" value="Unassembled WGS sequence"/>
</dbReference>
<evidence type="ECO:0000313" key="2">
    <source>
        <dbReference type="EMBL" id="MDW5593407.1"/>
    </source>
</evidence>
<sequence>MERLALFLAWSEQCAWCRRPIFFSEMEVEHVIPKSLQGQDLRDALTLHALGENYDLNALENLVPSCGPCNSGKGKRLAPATPAISLILTTAQERAPSIRAAAARFATRQAIEKAVEVVLANADPVLDQAALIAAGKQLDTELPEVTGTSARRLHPLLDLVLDPDRWAPVSGTKHAISVADGQTGGIIGSDPSFLCSRCGSHGPWNGITCLSCGNREAPD</sequence>
<keyword evidence="2" id="KW-0378">Hydrolase</keyword>
<comment type="caution">
    <text evidence="2">The sequence shown here is derived from an EMBL/GenBank/DDBJ whole genome shotgun (WGS) entry which is preliminary data.</text>
</comment>
<dbReference type="RefSeq" id="WP_318595668.1">
    <property type="nucleotide sequence ID" value="NZ_JAWSTH010000005.1"/>
</dbReference>
<name>A0ABU4HL29_9ACTN</name>
<gene>
    <name evidence="2" type="ORF">R7226_03600</name>
</gene>
<organism evidence="2 3">
    <name type="scientific">Conexibacter stalactiti</name>
    <dbReference type="NCBI Taxonomy" id="1940611"/>
    <lineage>
        <taxon>Bacteria</taxon>
        <taxon>Bacillati</taxon>
        <taxon>Actinomycetota</taxon>
        <taxon>Thermoleophilia</taxon>
        <taxon>Solirubrobacterales</taxon>
        <taxon>Conexibacteraceae</taxon>
        <taxon>Conexibacter</taxon>
    </lineage>
</organism>
<evidence type="ECO:0000259" key="1">
    <source>
        <dbReference type="SMART" id="SM00507"/>
    </source>
</evidence>
<dbReference type="EMBL" id="JAWSTH010000005">
    <property type="protein sequence ID" value="MDW5593407.1"/>
    <property type="molecule type" value="Genomic_DNA"/>
</dbReference>
<proteinExistence type="predicted"/>
<protein>
    <submittedName>
        <fullName evidence="2">HNH endonuclease</fullName>
    </submittedName>
</protein>
<reference evidence="2 3" key="2">
    <citation type="submission" date="2023-10" db="EMBL/GenBank/DDBJ databases">
        <authorList>
            <person name="Han X.F."/>
        </authorList>
    </citation>
    <scope>NUCLEOTIDE SEQUENCE [LARGE SCALE GENOMIC DNA]</scope>
    <source>
        <strain evidence="2 3">KCTC 39840</strain>
    </source>
</reference>
<dbReference type="InterPro" id="IPR003615">
    <property type="entry name" value="HNH_nuc"/>
</dbReference>
<accession>A0ABU4HL29</accession>
<keyword evidence="3" id="KW-1185">Reference proteome</keyword>